<evidence type="ECO:0000313" key="2">
    <source>
        <dbReference type="EMBL" id="ROO28713.1"/>
    </source>
</evidence>
<dbReference type="PANTHER" id="PTHR33221">
    <property type="entry name" value="WINGED HELIX-TURN-HELIX TRANSCRIPTIONAL REGULATOR, RRF2 FAMILY"/>
    <property type="match status" value="1"/>
</dbReference>
<dbReference type="Proteomes" id="UP000283993">
    <property type="component" value="Unassembled WGS sequence"/>
</dbReference>
<dbReference type="InterPro" id="IPR000944">
    <property type="entry name" value="Tscrpt_reg_Rrf2"/>
</dbReference>
<name>A0A423PSZ7_9GAMM</name>
<dbReference type="RefSeq" id="WP_123630560.1">
    <property type="nucleotide sequence ID" value="NZ_AYKH01000008.1"/>
</dbReference>
<protein>
    <submittedName>
        <fullName evidence="2">Rrf2 family transcriptional regulator</fullName>
    </submittedName>
</protein>
<comment type="caution">
    <text evidence="2">The sequence shown here is derived from an EMBL/GenBank/DDBJ whole genome shotgun (WGS) entry which is preliminary data.</text>
</comment>
<keyword evidence="1" id="KW-0238">DNA-binding</keyword>
<proteinExistence type="predicted"/>
<organism evidence="2 3">
    <name type="scientific">Salinisphaera orenii MK-B5</name>
    <dbReference type="NCBI Taxonomy" id="856730"/>
    <lineage>
        <taxon>Bacteria</taxon>
        <taxon>Pseudomonadati</taxon>
        <taxon>Pseudomonadota</taxon>
        <taxon>Gammaproteobacteria</taxon>
        <taxon>Salinisphaerales</taxon>
        <taxon>Salinisphaeraceae</taxon>
        <taxon>Salinisphaera</taxon>
    </lineage>
</organism>
<dbReference type="EMBL" id="AYKH01000008">
    <property type="protein sequence ID" value="ROO28713.1"/>
    <property type="molecule type" value="Genomic_DNA"/>
</dbReference>
<dbReference type="PANTHER" id="PTHR33221:SF4">
    <property type="entry name" value="HTH-TYPE TRANSCRIPTIONAL REPRESSOR NSRR"/>
    <property type="match status" value="1"/>
</dbReference>
<dbReference type="GO" id="GO:0003700">
    <property type="term" value="F:DNA-binding transcription factor activity"/>
    <property type="evidence" value="ECO:0007669"/>
    <property type="project" value="TreeGrafter"/>
</dbReference>
<gene>
    <name evidence="2" type="ORF">SAOR_05510</name>
</gene>
<dbReference type="NCBIfam" id="TIGR00738">
    <property type="entry name" value="rrf2_super"/>
    <property type="match status" value="1"/>
</dbReference>
<dbReference type="InterPro" id="IPR036390">
    <property type="entry name" value="WH_DNA-bd_sf"/>
</dbReference>
<dbReference type="PROSITE" id="PS51197">
    <property type="entry name" value="HTH_RRF2_2"/>
    <property type="match status" value="1"/>
</dbReference>
<evidence type="ECO:0000313" key="3">
    <source>
        <dbReference type="Proteomes" id="UP000283993"/>
    </source>
</evidence>
<reference evidence="2 3" key="1">
    <citation type="submission" date="2013-10" db="EMBL/GenBank/DDBJ databases">
        <title>Salinisphaera orenii MK-B5 Genome Sequencing.</title>
        <authorList>
            <person name="Lai Q."/>
            <person name="Li C."/>
            <person name="Shao Z."/>
        </authorList>
    </citation>
    <scope>NUCLEOTIDE SEQUENCE [LARGE SCALE GENOMIC DNA]</scope>
    <source>
        <strain evidence="2 3">MK-B5</strain>
    </source>
</reference>
<keyword evidence="3" id="KW-1185">Reference proteome</keyword>
<dbReference type="SUPFAM" id="SSF46785">
    <property type="entry name" value="Winged helix' DNA-binding domain"/>
    <property type="match status" value="1"/>
</dbReference>
<dbReference type="GO" id="GO:0005829">
    <property type="term" value="C:cytosol"/>
    <property type="evidence" value="ECO:0007669"/>
    <property type="project" value="TreeGrafter"/>
</dbReference>
<dbReference type="Gene3D" id="1.10.10.10">
    <property type="entry name" value="Winged helix-like DNA-binding domain superfamily/Winged helix DNA-binding domain"/>
    <property type="match status" value="1"/>
</dbReference>
<dbReference type="GO" id="GO:0003677">
    <property type="term" value="F:DNA binding"/>
    <property type="evidence" value="ECO:0007669"/>
    <property type="project" value="UniProtKB-KW"/>
</dbReference>
<dbReference type="AlphaFoldDB" id="A0A423PSZ7"/>
<sequence>MQLTTHTDYSLRLLIYLAVRQEDMAATVQAAAERYGVSANHMAKVAQTLVQYGYVHSQRGRGGGLRLAQPSNRINIGTLVRRTENLRLLECFGPNSTCPIDPACRLKKILGRAQAAFLEVLDGYSLDTLVANEDELRALLGSASAPS</sequence>
<evidence type="ECO:0000256" key="1">
    <source>
        <dbReference type="ARBA" id="ARBA00023125"/>
    </source>
</evidence>
<dbReference type="InterPro" id="IPR036388">
    <property type="entry name" value="WH-like_DNA-bd_sf"/>
</dbReference>
<accession>A0A423PSZ7</accession>
<dbReference type="Pfam" id="PF02082">
    <property type="entry name" value="Rrf2"/>
    <property type="match status" value="1"/>
</dbReference>